<dbReference type="SMART" id="SM00990">
    <property type="entry name" value="VRR_NUC"/>
    <property type="match status" value="1"/>
</dbReference>
<evidence type="ECO:0000256" key="3">
    <source>
        <dbReference type="ARBA" id="ARBA00022801"/>
    </source>
</evidence>
<dbReference type="Gene3D" id="3.40.1350.10">
    <property type="match status" value="1"/>
</dbReference>
<comment type="cofactor">
    <cofactor evidence="1">
        <name>Mg(2+)</name>
        <dbReference type="ChEBI" id="CHEBI:18420"/>
    </cofactor>
</comment>
<dbReference type="GO" id="GO:0004518">
    <property type="term" value="F:nuclease activity"/>
    <property type="evidence" value="ECO:0007669"/>
    <property type="project" value="UniProtKB-KW"/>
</dbReference>
<evidence type="ECO:0000313" key="5">
    <source>
        <dbReference type="EMBL" id="AZS49321.1"/>
    </source>
</evidence>
<evidence type="ECO:0000256" key="2">
    <source>
        <dbReference type="ARBA" id="ARBA00022722"/>
    </source>
</evidence>
<keyword evidence="3" id="KW-0378">Hydrolase</keyword>
<name>A0A3Q9JJ70_9GAMM</name>
<reference evidence="6" key="1">
    <citation type="submission" date="2018-06" db="EMBL/GenBank/DDBJ databases">
        <title>Complete genome of Pseudomonas insecticola strain QZS01.</title>
        <authorList>
            <person name="Wang J."/>
            <person name="Su Q."/>
        </authorList>
    </citation>
    <scope>NUCLEOTIDE SEQUENCE [LARGE SCALE GENOMIC DNA]</scope>
    <source>
        <strain evidence="6">QZS01</strain>
    </source>
</reference>
<dbReference type="GO" id="GO:0016788">
    <property type="term" value="F:hydrolase activity, acting on ester bonds"/>
    <property type="evidence" value="ECO:0007669"/>
    <property type="project" value="InterPro"/>
</dbReference>
<keyword evidence="6" id="KW-1185">Reference proteome</keyword>
<dbReference type="KEGG" id="emo:DM558_00355"/>
<proteinExistence type="predicted"/>
<dbReference type="EMBL" id="CP029822">
    <property type="protein sequence ID" value="AZS49321.1"/>
    <property type="molecule type" value="Genomic_DNA"/>
</dbReference>
<evidence type="ECO:0000256" key="1">
    <source>
        <dbReference type="ARBA" id="ARBA00001946"/>
    </source>
</evidence>
<evidence type="ECO:0000259" key="4">
    <source>
        <dbReference type="SMART" id="SM00990"/>
    </source>
</evidence>
<sequence>MVREHDEQVALINWFATQFPKYATRLVATPNAAKRSLKLAAMMKAEGMRKGFPDLNLPVARKGFHGLYIELKRTKGGKLSDEQGEWLDFLSSEGYKAVCAKGWDEARAVIIDYMRG</sequence>
<dbReference type="Proteomes" id="UP000273143">
    <property type="component" value="Chromosome"/>
</dbReference>
<dbReference type="AlphaFoldDB" id="A0A3Q9JJ70"/>
<organism evidence="5 6">
    <name type="scientific">Entomomonas moraniae</name>
    <dbReference type="NCBI Taxonomy" id="2213226"/>
    <lineage>
        <taxon>Bacteria</taxon>
        <taxon>Pseudomonadati</taxon>
        <taxon>Pseudomonadota</taxon>
        <taxon>Gammaproteobacteria</taxon>
        <taxon>Pseudomonadales</taxon>
        <taxon>Pseudomonadaceae</taxon>
        <taxon>Entomomonas</taxon>
    </lineage>
</organism>
<dbReference type="GO" id="GO:0003676">
    <property type="term" value="F:nucleic acid binding"/>
    <property type="evidence" value="ECO:0007669"/>
    <property type="project" value="InterPro"/>
</dbReference>
<evidence type="ECO:0000313" key="6">
    <source>
        <dbReference type="Proteomes" id="UP000273143"/>
    </source>
</evidence>
<gene>
    <name evidence="5" type="ORF">DM558_00355</name>
</gene>
<dbReference type="Pfam" id="PF08774">
    <property type="entry name" value="VRR_NUC"/>
    <property type="match status" value="1"/>
</dbReference>
<feature type="domain" description="VRR-NUC" evidence="4">
    <location>
        <begin position="2"/>
        <end position="104"/>
    </location>
</feature>
<keyword evidence="2" id="KW-0540">Nuclease</keyword>
<protein>
    <submittedName>
        <fullName evidence="5">VRR-NUC domain-containing protein</fullName>
    </submittedName>
</protein>
<accession>A0A3Q9JJ70</accession>
<dbReference type="InterPro" id="IPR011856">
    <property type="entry name" value="tRNA_endonuc-like_dom_sf"/>
</dbReference>
<dbReference type="InterPro" id="IPR014883">
    <property type="entry name" value="VRR_NUC"/>
</dbReference>